<organism evidence="1 2">
    <name type="scientific">Pontibacter oryzae</name>
    <dbReference type="NCBI Taxonomy" id="2304593"/>
    <lineage>
        <taxon>Bacteria</taxon>
        <taxon>Pseudomonadati</taxon>
        <taxon>Bacteroidota</taxon>
        <taxon>Cytophagia</taxon>
        <taxon>Cytophagales</taxon>
        <taxon>Hymenobacteraceae</taxon>
        <taxon>Pontibacter</taxon>
    </lineage>
</organism>
<evidence type="ECO:0000313" key="1">
    <source>
        <dbReference type="EMBL" id="RIJ43054.1"/>
    </source>
</evidence>
<name>A0A399SJ85_9BACT</name>
<gene>
    <name evidence="1" type="ORF">D1627_04255</name>
</gene>
<comment type="caution">
    <text evidence="1">The sequence shown here is derived from an EMBL/GenBank/DDBJ whole genome shotgun (WGS) entry which is preliminary data.</text>
</comment>
<evidence type="ECO:0000313" key="2">
    <source>
        <dbReference type="Proteomes" id="UP000266005"/>
    </source>
</evidence>
<dbReference type="AlphaFoldDB" id="A0A399SJ85"/>
<sequence>MLFFVSVFTAQASVDTVPAEGPFKKVGLFSKSRTAKSFKKKSPKTKYYKIAAKKQRKAKWHRRSLLRNNSK</sequence>
<dbReference type="Proteomes" id="UP000266005">
    <property type="component" value="Unassembled WGS sequence"/>
</dbReference>
<accession>A0A399SJ85</accession>
<dbReference type="EMBL" id="QWGE01000001">
    <property type="protein sequence ID" value="RIJ43054.1"/>
    <property type="molecule type" value="Genomic_DNA"/>
</dbReference>
<protein>
    <submittedName>
        <fullName evidence="1">Uncharacterized protein</fullName>
    </submittedName>
</protein>
<keyword evidence="2" id="KW-1185">Reference proteome</keyword>
<reference evidence="2" key="1">
    <citation type="submission" date="2018-08" db="EMBL/GenBank/DDBJ databases">
        <title>Mucilaginibacter sp. MYSH2.</title>
        <authorList>
            <person name="Seo T."/>
        </authorList>
    </citation>
    <scope>NUCLEOTIDE SEQUENCE [LARGE SCALE GENOMIC DNA]</scope>
    <source>
        <strain evidence="2">KIRAN</strain>
    </source>
</reference>
<proteinExistence type="predicted"/>